<dbReference type="Pfam" id="PF00583">
    <property type="entry name" value="Acetyltransf_1"/>
    <property type="match status" value="1"/>
</dbReference>
<dbReference type="PANTHER" id="PTHR43138">
    <property type="entry name" value="ACETYLTRANSFERASE, GNAT FAMILY"/>
    <property type="match status" value="1"/>
</dbReference>
<dbReference type="InterPro" id="IPR000182">
    <property type="entry name" value="GNAT_dom"/>
</dbReference>
<evidence type="ECO:0000313" key="2">
    <source>
        <dbReference type="EMBL" id="SFO62404.1"/>
    </source>
</evidence>
<dbReference type="GO" id="GO:0016747">
    <property type="term" value="F:acyltransferase activity, transferring groups other than amino-acyl groups"/>
    <property type="evidence" value="ECO:0007669"/>
    <property type="project" value="InterPro"/>
</dbReference>
<dbReference type="Gene3D" id="3.40.630.30">
    <property type="match status" value="1"/>
</dbReference>
<gene>
    <name evidence="2" type="ORF">SAMN04489757_14912</name>
</gene>
<dbReference type="SUPFAM" id="SSF55729">
    <property type="entry name" value="Acyl-CoA N-acyltransferases (Nat)"/>
    <property type="match status" value="1"/>
</dbReference>
<protein>
    <submittedName>
        <fullName evidence="2">Ribosomal protein S18 acetylase RimI</fullName>
    </submittedName>
</protein>
<dbReference type="Proteomes" id="UP000198806">
    <property type="component" value="Unassembled WGS sequence"/>
</dbReference>
<organism evidence="2 3">
    <name type="scientific">Anaerocolumna aminovalerica</name>
    <dbReference type="NCBI Taxonomy" id="1527"/>
    <lineage>
        <taxon>Bacteria</taxon>
        <taxon>Bacillati</taxon>
        <taxon>Bacillota</taxon>
        <taxon>Clostridia</taxon>
        <taxon>Lachnospirales</taxon>
        <taxon>Lachnospiraceae</taxon>
        <taxon>Anaerocolumna</taxon>
    </lineage>
</organism>
<keyword evidence="2" id="KW-0689">Ribosomal protein</keyword>
<dbReference type="GO" id="GO:0005840">
    <property type="term" value="C:ribosome"/>
    <property type="evidence" value="ECO:0007669"/>
    <property type="project" value="UniProtKB-KW"/>
</dbReference>
<accession>A0A1I5IPF8</accession>
<keyword evidence="3" id="KW-1185">Reference proteome</keyword>
<dbReference type="InterPro" id="IPR052742">
    <property type="entry name" value="Mito_N-acetyltransferase"/>
</dbReference>
<dbReference type="PANTHER" id="PTHR43138:SF1">
    <property type="entry name" value="N-ACETYLTRANSFERASE ACA1"/>
    <property type="match status" value="1"/>
</dbReference>
<evidence type="ECO:0000313" key="3">
    <source>
        <dbReference type="Proteomes" id="UP000198806"/>
    </source>
</evidence>
<dbReference type="AlphaFoldDB" id="A0A1I5IPF8"/>
<proteinExistence type="predicted"/>
<dbReference type="CDD" id="cd04301">
    <property type="entry name" value="NAT_SF"/>
    <property type="match status" value="1"/>
</dbReference>
<feature type="domain" description="N-acetyltransferase" evidence="1">
    <location>
        <begin position="3"/>
        <end position="162"/>
    </location>
</feature>
<sequence length="162" mass="18348">MNITFRTYKKEDIPFLKDIWNDILIGGVAFPGEVLYEEQTFEKMLEEQSAVTCILVNNEVAGYFILHPNNIGRCSHVANASYAISKEYRGRKLAEPLVKKSLEQAKELGFRGMQFNAVVTGNIAAIHTYQKVGFKIIGTIPQGFRLKNGVYSDMHIMYIPLI</sequence>
<reference evidence="2 3" key="1">
    <citation type="submission" date="2016-10" db="EMBL/GenBank/DDBJ databases">
        <authorList>
            <person name="de Groot N.N."/>
        </authorList>
    </citation>
    <scope>NUCLEOTIDE SEQUENCE [LARGE SCALE GENOMIC DNA]</scope>
    <source>
        <strain evidence="2 3">DSM 1283</strain>
    </source>
</reference>
<dbReference type="EMBL" id="FOWD01000049">
    <property type="protein sequence ID" value="SFO62404.1"/>
    <property type="molecule type" value="Genomic_DNA"/>
</dbReference>
<keyword evidence="2" id="KW-0687">Ribonucleoprotein</keyword>
<dbReference type="PROSITE" id="PS51186">
    <property type="entry name" value="GNAT"/>
    <property type="match status" value="1"/>
</dbReference>
<dbReference type="STRING" id="1527.SAMN04489757_14912"/>
<dbReference type="OrthoDB" id="9802340at2"/>
<name>A0A1I5IPF8_9FIRM</name>
<dbReference type="RefSeq" id="WP_091688741.1">
    <property type="nucleotide sequence ID" value="NZ_BAABFM010000029.1"/>
</dbReference>
<evidence type="ECO:0000259" key="1">
    <source>
        <dbReference type="PROSITE" id="PS51186"/>
    </source>
</evidence>
<dbReference type="InterPro" id="IPR016181">
    <property type="entry name" value="Acyl_CoA_acyltransferase"/>
</dbReference>